<comment type="caution">
    <text evidence="1">The sequence shown here is derived from an EMBL/GenBank/DDBJ whole genome shotgun (WGS) entry which is preliminary data.</text>
</comment>
<protein>
    <submittedName>
        <fullName evidence="1">Uncharacterized protein</fullName>
    </submittedName>
</protein>
<dbReference type="AlphaFoldDB" id="A0A5B7G8I8"/>
<gene>
    <name evidence="1" type="ORF">E2C01_047676</name>
</gene>
<dbReference type="Proteomes" id="UP000324222">
    <property type="component" value="Unassembled WGS sequence"/>
</dbReference>
<keyword evidence="2" id="KW-1185">Reference proteome</keyword>
<name>A0A5B7G8I8_PORTR</name>
<proteinExistence type="predicted"/>
<dbReference type="EMBL" id="VSRR010011868">
    <property type="protein sequence ID" value="MPC53776.1"/>
    <property type="molecule type" value="Genomic_DNA"/>
</dbReference>
<accession>A0A5B7G8I8</accession>
<reference evidence="1 2" key="1">
    <citation type="submission" date="2019-05" db="EMBL/GenBank/DDBJ databases">
        <title>Another draft genome of Portunus trituberculatus and its Hox gene families provides insights of decapod evolution.</title>
        <authorList>
            <person name="Jeong J.-H."/>
            <person name="Song I."/>
            <person name="Kim S."/>
            <person name="Choi T."/>
            <person name="Kim D."/>
            <person name="Ryu S."/>
            <person name="Kim W."/>
        </authorList>
    </citation>
    <scope>NUCLEOTIDE SEQUENCE [LARGE SCALE GENOMIC DNA]</scope>
    <source>
        <tissue evidence="1">Muscle</tissue>
    </source>
</reference>
<evidence type="ECO:0000313" key="1">
    <source>
        <dbReference type="EMBL" id="MPC53776.1"/>
    </source>
</evidence>
<evidence type="ECO:0000313" key="2">
    <source>
        <dbReference type="Proteomes" id="UP000324222"/>
    </source>
</evidence>
<sequence length="97" mass="10815">MISGAAPPRPAAHPQPQQEAERLVTVFTARGSSDQLPPRIRRLQNHLQPRRDYAVRAAVEEADDTDRAFTQQELDRAKSCTPCWPMSGQPGTPPCWP</sequence>
<organism evidence="1 2">
    <name type="scientific">Portunus trituberculatus</name>
    <name type="common">Swimming crab</name>
    <name type="synonym">Neptunus trituberculatus</name>
    <dbReference type="NCBI Taxonomy" id="210409"/>
    <lineage>
        <taxon>Eukaryota</taxon>
        <taxon>Metazoa</taxon>
        <taxon>Ecdysozoa</taxon>
        <taxon>Arthropoda</taxon>
        <taxon>Crustacea</taxon>
        <taxon>Multicrustacea</taxon>
        <taxon>Malacostraca</taxon>
        <taxon>Eumalacostraca</taxon>
        <taxon>Eucarida</taxon>
        <taxon>Decapoda</taxon>
        <taxon>Pleocyemata</taxon>
        <taxon>Brachyura</taxon>
        <taxon>Eubrachyura</taxon>
        <taxon>Portunoidea</taxon>
        <taxon>Portunidae</taxon>
        <taxon>Portuninae</taxon>
        <taxon>Portunus</taxon>
    </lineage>
</organism>